<feature type="signal peptide" evidence="1">
    <location>
        <begin position="1"/>
        <end position="17"/>
    </location>
</feature>
<gene>
    <name evidence="3" type="ORF">GCM10009606_47400</name>
</gene>
<evidence type="ECO:0000256" key="1">
    <source>
        <dbReference type="SAM" id="SignalP"/>
    </source>
</evidence>
<sequence>MIAALMLSALLTSQSFAGDGSSVSSSNTGFIVQVLEHQHGSSDSDASHSADPVVATFTDPQCAIGGDETCAEPALCDNGDPMLFTVYVTSGGEVVNGGNNCPTDGSLTVLPEVTPGLVLAALQRIDLPASDLNVQPPNGRTLVNFDTNFYTENGEFSRTVTLLGQRVELRIWPARYGWRFGDGQQRWTTTPGDAYPHLEVTHRYLRKGRVSASVDTTYAAQFRVNGGPWRDVNGTVTIPGTPQQLRVVTARPVLVGG</sequence>
<dbReference type="EMBL" id="BAAAJE010000030">
    <property type="protein sequence ID" value="GAA1164244.1"/>
    <property type="molecule type" value="Genomic_DNA"/>
</dbReference>
<reference evidence="4" key="1">
    <citation type="journal article" date="2019" name="Int. J. Syst. Evol. Microbiol.">
        <title>The Global Catalogue of Microorganisms (GCM) 10K type strain sequencing project: providing services to taxonomists for standard genome sequencing and annotation.</title>
        <authorList>
            <consortium name="The Broad Institute Genomics Platform"/>
            <consortium name="The Broad Institute Genome Sequencing Center for Infectious Disease"/>
            <person name="Wu L."/>
            <person name="Ma J."/>
        </authorList>
    </citation>
    <scope>NUCLEOTIDE SEQUENCE [LARGE SCALE GENOMIC DNA]</scope>
    <source>
        <strain evidence="4">JCM 11813</strain>
    </source>
</reference>
<dbReference type="Proteomes" id="UP001499979">
    <property type="component" value="Unassembled WGS sequence"/>
</dbReference>
<organism evidence="3 4">
    <name type="scientific">Nocardioides aquiterrae</name>
    <dbReference type="NCBI Taxonomy" id="203799"/>
    <lineage>
        <taxon>Bacteria</taxon>
        <taxon>Bacillati</taxon>
        <taxon>Actinomycetota</taxon>
        <taxon>Actinomycetes</taxon>
        <taxon>Propionibacteriales</taxon>
        <taxon>Nocardioidaceae</taxon>
        <taxon>Nocardioides</taxon>
    </lineage>
</organism>
<evidence type="ECO:0000313" key="3">
    <source>
        <dbReference type="EMBL" id="GAA1164244.1"/>
    </source>
</evidence>
<feature type="domain" description="PKD" evidence="2">
    <location>
        <begin position="173"/>
        <end position="217"/>
    </location>
</feature>
<dbReference type="RefSeq" id="WP_343910901.1">
    <property type="nucleotide sequence ID" value="NZ_BAAAJE010000030.1"/>
</dbReference>
<feature type="chain" id="PRO_5047318646" description="PKD domain-containing protein" evidence="1">
    <location>
        <begin position="18"/>
        <end position="257"/>
    </location>
</feature>
<evidence type="ECO:0000259" key="2">
    <source>
        <dbReference type="PROSITE" id="PS50093"/>
    </source>
</evidence>
<comment type="caution">
    <text evidence="3">The sequence shown here is derived from an EMBL/GenBank/DDBJ whole genome shotgun (WGS) entry which is preliminary data.</text>
</comment>
<proteinExistence type="predicted"/>
<keyword evidence="1" id="KW-0732">Signal</keyword>
<protein>
    <recommendedName>
        <fullName evidence="2">PKD domain-containing protein</fullName>
    </recommendedName>
</protein>
<evidence type="ECO:0000313" key="4">
    <source>
        <dbReference type="Proteomes" id="UP001499979"/>
    </source>
</evidence>
<dbReference type="InterPro" id="IPR000601">
    <property type="entry name" value="PKD_dom"/>
</dbReference>
<accession>A0ABP4FBY2</accession>
<name>A0ABP4FBY2_9ACTN</name>
<keyword evidence="4" id="KW-1185">Reference proteome</keyword>
<dbReference type="PROSITE" id="PS50093">
    <property type="entry name" value="PKD"/>
    <property type="match status" value="1"/>
</dbReference>